<evidence type="ECO:0000256" key="5">
    <source>
        <dbReference type="ARBA" id="ARBA00022801"/>
    </source>
</evidence>
<evidence type="ECO:0000259" key="8">
    <source>
        <dbReference type="Pfam" id="PF00557"/>
    </source>
</evidence>
<evidence type="ECO:0000256" key="2">
    <source>
        <dbReference type="ARBA" id="ARBA00022438"/>
    </source>
</evidence>
<dbReference type="EC" id="3.4.11.18" evidence="6 7"/>
<evidence type="ECO:0000256" key="3">
    <source>
        <dbReference type="ARBA" id="ARBA00022670"/>
    </source>
</evidence>
<keyword evidence="2 6" id="KW-0031">Aminopeptidase</keyword>
<keyword evidence="3 6" id="KW-0645">Protease</keyword>
<sequence>MVKLKTKEEIKILKEGGFILGNILDQLKKMVKPGLNIGDLEKKAIESIKEAGGQPSFKGYRAKHDKKPFPTALCASINEELVHVPALPNRYLKKGDIISLDIGMKYKNLYTDTAITVPVGNIGAQTEKLIRVTKECLDLAIQQVKPGNKLIDIARAVQINAEANGFGVVRELVGHGVGYEVHESPQVPNYDSGEDNIMGQEMETGLVIAIEPMLTIGDWRVKTGANGLSILTKDGSLCAHFEHTVAVTEDGCIIITAIE</sequence>
<comment type="caution">
    <text evidence="9">The sequence shown here is derived from an EMBL/GenBank/DDBJ whole genome shotgun (WGS) entry which is preliminary data.</text>
</comment>
<comment type="function">
    <text evidence="1 6">Removes the N-terminal methionine from nascent proteins. The N-terminal methionine is often cleaved when the second residue in the primary sequence is small and uncharged (Met-Ala-, Cys, Gly, Pro, Ser, Thr, or Val). Requires deformylation of the N(alpha)-formylated initiator methionine before it can be hydrolyzed.</text>
</comment>
<dbReference type="InterPro" id="IPR036005">
    <property type="entry name" value="Creatinase/aminopeptidase-like"/>
</dbReference>
<dbReference type="AlphaFoldDB" id="A0A2H0V369"/>
<dbReference type="HAMAP" id="MF_01974">
    <property type="entry name" value="MetAP_1"/>
    <property type="match status" value="1"/>
</dbReference>
<feature type="binding site" evidence="6">
    <location>
        <position position="83"/>
    </location>
    <ligand>
        <name>substrate</name>
    </ligand>
</feature>
<dbReference type="GO" id="GO:0004239">
    <property type="term" value="F:initiator methionyl aminopeptidase activity"/>
    <property type="evidence" value="ECO:0007669"/>
    <property type="project" value="UniProtKB-UniRule"/>
</dbReference>
<gene>
    <name evidence="6 9" type="primary">map</name>
    <name evidence="9" type="ORF">COT99_00310</name>
</gene>
<reference evidence="10" key="1">
    <citation type="submission" date="2017-09" db="EMBL/GenBank/DDBJ databases">
        <title>Depth-based differentiation of microbial function through sediment-hosted aquifers and enrichment of novel symbionts in the deep terrestrial subsurface.</title>
        <authorList>
            <person name="Probst A.J."/>
            <person name="Ladd B."/>
            <person name="Jarett J.K."/>
            <person name="Geller-Mcgrath D.E."/>
            <person name="Sieber C.M.K."/>
            <person name="Emerson J.B."/>
            <person name="Anantharaman K."/>
            <person name="Thomas B.C."/>
            <person name="Malmstrom R."/>
            <person name="Stieglmeier M."/>
            <person name="Klingl A."/>
            <person name="Woyke T."/>
            <person name="Ryan C.M."/>
            <person name="Banfield J.F."/>
        </authorList>
    </citation>
    <scope>NUCLEOTIDE SEQUENCE [LARGE SCALE GENOMIC DNA]</scope>
</reference>
<dbReference type="GO" id="GO:0005829">
    <property type="term" value="C:cytosol"/>
    <property type="evidence" value="ECO:0007669"/>
    <property type="project" value="TreeGrafter"/>
</dbReference>
<evidence type="ECO:0000256" key="4">
    <source>
        <dbReference type="ARBA" id="ARBA00022723"/>
    </source>
</evidence>
<dbReference type="EMBL" id="PFAR01000005">
    <property type="protein sequence ID" value="PIR93498.1"/>
    <property type="molecule type" value="Genomic_DNA"/>
</dbReference>
<protein>
    <recommendedName>
        <fullName evidence="6 7">Methionine aminopeptidase</fullName>
        <shortName evidence="6">MAP</shortName>
        <shortName evidence="6">MetAP</shortName>
        <ecNumber evidence="6 7">3.4.11.18</ecNumber>
    </recommendedName>
    <alternativeName>
        <fullName evidence="6">Peptidase M</fullName>
    </alternativeName>
</protein>
<feature type="binding site" evidence="6">
    <location>
        <position position="112"/>
    </location>
    <ligand>
        <name>a divalent metal cation</name>
        <dbReference type="ChEBI" id="CHEBI:60240"/>
        <label>1</label>
    </ligand>
</feature>
<feature type="binding site" evidence="6">
    <location>
        <position position="101"/>
    </location>
    <ligand>
        <name>a divalent metal cation</name>
        <dbReference type="ChEBI" id="CHEBI:60240"/>
        <label>1</label>
    </ligand>
</feature>
<dbReference type="GO" id="GO:0070006">
    <property type="term" value="F:metalloaminopeptidase activity"/>
    <property type="evidence" value="ECO:0007669"/>
    <property type="project" value="UniProtKB-UniRule"/>
</dbReference>
<feature type="binding site" evidence="6">
    <location>
        <position position="211"/>
    </location>
    <ligand>
        <name>a divalent metal cation</name>
        <dbReference type="ChEBI" id="CHEBI:60240"/>
        <label>2</label>
        <note>catalytic</note>
    </ligand>
</feature>
<accession>A0A2H0V369</accession>
<dbReference type="NCBIfam" id="TIGR00500">
    <property type="entry name" value="met_pdase_I"/>
    <property type="match status" value="1"/>
</dbReference>
<dbReference type="InterPro" id="IPR000994">
    <property type="entry name" value="Pept_M24"/>
</dbReference>
<dbReference type="PANTHER" id="PTHR43330:SF27">
    <property type="entry name" value="METHIONINE AMINOPEPTIDASE"/>
    <property type="match status" value="1"/>
</dbReference>
<keyword evidence="5 6" id="KW-0378">Hydrolase</keyword>
<feature type="binding site" evidence="6">
    <location>
        <position position="242"/>
    </location>
    <ligand>
        <name>a divalent metal cation</name>
        <dbReference type="ChEBI" id="CHEBI:60240"/>
        <label>1</label>
    </ligand>
</feature>
<dbReference type="PANTHER" id="PTHR43330">
    <property type="entry name" value="METHIONINE AMINOPEPTIDASE"/>
    <property type="match status" value="1"/>
</dbReference>
<feature type="binding site" evidence="6">
    <location>
        <position position="112"/>
    </location>
    <ligand>
        <name>a divalent metal cation</name>
        <dbReference type="ChEBI" id="CHEBI:60240"/>
        <label>2</label>
        <note>catalytic</note>
    </ligand>
</feature>
<dbReference type="Pfam" id="PF00557">
    <property type="entry name" value="Peptidase_M24"/>
    <property type="match status" value="1"/>
</dbReference>
<feature type="binding site" evidence="6">
    <location>
        <position position="182"/>
    </location>
    <ligand>
        <name>substrate</name>
    </ligand>
</feature>
<name>A0A2H0V369_9BACT</name>
<organism evidence="9 10">
    <name type="scientific">Candidatus Falkowbacteria bacterium CG10_big_fil_rev_8_21_14_0_10_43_10</name>
    <dbReference type="NCBI Taxonomy" id="1974567"/>
    <lineage>
        <taxon>Bacteria</taxon>
        <taxon>Candidatus Falkowiibacteriota</taxon>
    </lineage>
</organism>
<keyword evidence="4 6" id="KW-0479">Metal-binding</keyword>
<dbReference type="InterPro" id="IPR002467">
    <property type="entry name" value="Pept_M24A_MAP1"/>
</dbReference>
<dbReference type="GO" id="GO:0006508">
    <property type="term" value="P:proteolysis"/>
    <property type="evidence" value="ECO:0007669"/>
    <property type="project" value="UniProtKB-KW"/>
</dbReference>
<feature type="binding site" evidence="6">
    <location>
        <position position="242"/>
    </location>
    <ligand>
        <name>a divalent metal cation</name>
        <dbReference type="ChEBI" id="CHEBI:60240"/>
        <label>2</label>
        <note>catalytic</note>
    </ligand>
</feature>
<feature type="domain" description="Peptidase M24" evidence="8">
    <location>
        <begin position="13"/>
        <end position="249"/>
    </location>
</feature>
<dbReference type="SUPFAM" id="SSF55920">
    <property type="entry name" value="Creatinase/aminopeptidase"/>
    <property type="match status" value="1"/>
</dbReference>
<dbReference type="InterPro" id="IPR001714">
    <property type="entry name" value="Pept_M24_MAP"/>
</dbReference>
<comment type="subunit">
    <text evidence="6">Monomer.</text>
</comment>
<comment type="similarity">
    <text evidence="6">Belongs to the peptidase M24A family. Methionine aminopeptidase type 1 subfamily.</text>
</comment>
<feature type="binding site" evidence="6">
    <location>
        <position position="175"/>
    </location>
    <ligand>
        <name>a divalent metal cation</name>
        <dbReference type="ChEBI" id="CHEBI:60240"/>
        <label>2</label>
        <note>catalytic</note>
    </ligand>
</feature>
<comment type="cofactor">
    <cofactor evidence="6">
        <name>Co(2+)</name>
        <dbReference type="ChEBI" id="CHEBI:48828"/>
    </cofactor>
    <cofactor evidence="6">
        <name>Zn(2+)</name>
        <dbReference type="ChEBI" id="CHEBI:29105"/>
    </cofactor>
    <cofactor evidence="6">
        <name>Mn(2+)</name>
        <dbReference type="ChEBI" id="CHEBI:29035"/>
    </cofactor>
    <cofactor evidence="6">
        <name>Fe(2+)</name>
        <dbReference type="ChEBI" id="CHEBI:29033"/>
    </cofactor>
    <text evidence="6">Binds 2 divalent metal cations per subunit. Has a high-affinity and a low affinity metal-binding site. The true nature of the physiological cofactor is under debate. The enzyme is active with cobalt, zinc, manganese or divalent iron ions. Most likely, methionine aminopeptidases function as mononuclear Fe(2+)-metalloproteases under physiological conditions, and the catalytically relevant metal-binding site has been assigned to the histidine-containing high-affinity site.</text>
</comment>
<dbReference type="Proteomes" id="UP000228626">
    <property type="component" value="Unassembled WGS sequence"/>
</dbReference>
<proteinExistence type="inferred from homology"/>
<evidence type="ECO:0000256" key="6">
    <source>
        <dbReference type="HAMAP-Rule" id="MF_01974"/>
    </source>
</evidence>
<evidence type="ECO:0000256" key="1">
    <source>
        <dbReference type="ARBA" id="ARBA00002521"/>
    </source>
</evidence>
<dbReference type="GO" id="GO:0046872">
    <property type="term" value="F:metal ion binding"/>
    <property type="evidence" value="ECO:0007669"/>
    <property type="project" value="UniProtKB-UniRule"/>
</dbReference>
<evidence type="ECO:0000313" key="10">
    <source>
        <dbReference type="Proteomes" id="UP000228626"/>
    </source>
</evidence>
<dbReference type="CDD" id="cd01086">
    <property type="entry name" value="MetAP1"/>
    <property type="match status" value="1"/>
</dbReference>
<comment type="catalytic activity">
    <reaction evidence="6 7">
        <text>Release of N-terminal amino acids, preferentially methionine, from peptides and arylamides.</text>
        <dbReference type="EC" id="3.4.11.18"/>
    </reaction>
</comment>
<dbReference type="Gene3D" id="3.90.230.10">
    <property type="entry name" value="Creatinase/methionine aminopeptidase superfamily"/>
    <property type="match status" value="1"/>
</dbReference>
<dbReference type="PRINTS" id="PR00599">
    <property type="entry name" value="MAPEPTIDASE"/>
</dbReference>
<evidence type="ECO:0000313" key="9">
    <source>
        <dbReference type="EMBL" id="PIR93498.1"/>
    </source>
</evidence>
<evidence type="ECO:0000256" key="7">
    <source>
        <dbReference type="RuleBase" id="RU003653"/>
    </source>
</evidence>